<feature type="region of interest" description="Disordered" evidence="1">
    <location>
        <begin position="1"/>
        <end position="23"/>
    </location>
</feature>
<dbReference type="Proteomes" id="UP001043456">
    <property type="component" value="Unassembled WGS sequence"/>
</dbReference>
<reference evidence="2 3" key="1">
    <citation type="submission" date="2018-10" db="EMBL/GenBank/DDBJ databases">
        <title>Pan-genome distribution and transcriptional activeness of fungal secondary metabolism genes in Aspergillus section Fumigati.</title>
        <authorList>
            <person name="Takahashi H."/>
            <person name="Umemura M."/>
            <person name="Ninomiya A."/>
            <person name="Kusuya Y."/>
            <person name="Urayama S."/>
            <person name="Shimizu M."/>
            <person name="Watanabe A."/>
            <person name="Kamei K."/>
            <person name="Yaguchi T."/>
            <person name="Hagiwara D."/>
        </authorList>
    </citation>
    <scope>NUCLEOTIDE SEQUENCE [LARGE SCALE GENOMIC DNA]</scope>
    <source>
        <strain evidence="2 3">IFM 55266</strain>
    </source>
</reference>
<sequence length="190" mass="22176">MAADPSSQIKRRQKNEKSRFKRHSDRLLEHSDEFGKLFDAKIYLLIQNQKGDLTIYNNRLENEWPPSQSELLRLSEHSISQNLNRGDRKDFSGQTHKKDRTKFEKKKDQLLQYGNSIAQQFAANVYLAIQCRTGYTIVHNSSSSKNWPPSRRQIKLLFPSAKRKYPEDFDGSPDLLQASSRKNFEDTSLK</sequence>
<name>A0A9P3EVN0_9EURO</name>
<feature type="compositionally biased region" description="Basic residues" evidence="1">
    <location>
        <begin position="9"/>
        <end position="23"/>
    </location>
</feature>
<protein>
    <recommendedName>
        <fullName evidence="4">MADS-box domain-containing protein</fullName>
    </recommendedName>
</protein>
<evidence type="ECO:0000256" key="1">
    <source>
        <dbReference type="SAM" id="MobiDB-lite"/>
    </source>
</evidence>
<dbReference type="AlphaFoldDB" id="A0A9P3EVN0"/>
<organism evidence="2 3">
    <name type="scientific">Aspergillus pseudoviridinutans</name>
    <dbReference type="NCBI Taxonomy" id="1517512"/>
    <lineage>
        <taxon>Eukaryota</taxon>
        <taxon>Fungi</taxon>
        <taxon>Dikarya</taxon>
        <taxon>Ascomycota</taxon>
        <taxon>Pezizomycotina</taxon>
        <taxon>Eurotiomycetes</taxon>
        <taxon>Eurotiomycetidae</taxon>
        <taxon>Eurotiales</taxon>
        <taxon>Aspergillaceae</taxon>
        <taxon>Aspergillus</taxon>
        <taxon>Aspergillus subgen. Fumigati</taxon>
    </lineage>
</organism>
<comment type="caution">
    <text evidence="2">The sequence shown here is derived from an EMBL/GenBank/DDBJ whole genome shotgun (WGS) entry which is preliminary data.</text>
</comment>
<accession>A0A9P3EVN0</accession>
<evidence type="ECO:0000313" key="2">
    <source>
        <dbReference type="EMBL" id="GIJ86965.1"/>
    </source>
</evidence>
<dbReference type="OrthoDB" id="4514748at2759"/>
<evidence type="ECO:0008006" key="4">
    <source>
        <dbReference type="Google" id="ProtNLM"/>
    </source>
</evidence>
<keyword evidence="3" id="KW-1185">Reference proteome</keyword>
<feature type="region of interest" description="Disordered" evidence="1">
    <location>
        <begin position="83"/>
        <end position="103"/>
    </location>
</feature>
<evidence type="ECO:0000313" key="3">
    <source>
        <dbReference type="Proteomes" id="UP001043456"/>
    </source>
</evidence>
<dbReference type="GeneID" id="67004475"/>
<feature type="region of interest" description="Disordered" evidence="1">
    <location>
        <begin position="164"/>
        <end position="190"/>
    </location>
</feature>
<gene>
    <name evidence="2" type="ORF">Asppvi_005864</name>
</gene>
<proteinExistence type="predicted"/>
<dbReference type="RefSeq" id="XP_043157711.1">
    <property type="nucleotide sequence ID" value="XM_043301776.1"/>
</dbReference>
<dbReference type="EMBL" id="BHVY01000004">
    <property type="protein sequence ID" value="GIJ86965.1"/>
    <property type="molecule type" value="Genomic_DNA"/>
</dbReference>